<name>A0A7K0K4P9_9ACTO</name>
<evidence type="ECO:0000259" key="1">
    <source>
        <dbReference type="Pfam" id="PF22513"/>
    </source>
</evidence>
<evidence type="ECO:0000313" key="3">
    <source>
        <dbReference type="Proteomes" id="UP000442535"/>
    </source>
</evidence>
<dbReference type="EMBL" id="VUMY01000019">
    <property type="protein sequence ID" value="MST50453.1"/>
    <property type="molecule type" value="Genomic_DNA"/>
</dbReference>
<dbReference type="GO" id="GO:0006355">
    <property type="term" value="P:regulation of DNA-templated transcription"/>
    <property type="evidence" value="ECO:0007669"/>
    <property type="project" value="InterPro"/>
</dbReference>
<reference evidence="2 3" key="1">
    <citation type="submission" date="2019-08" db="EMBL/GenBank/DDBJ databases">
        <title>In-depth cultivation of the pig gut microbiome towards novel bacterial diversity and tailored functional studies.</title>
        <authorList>
            <person name="Wylensek D."/>
            <person name="Hitch T.C.A."/>
            <person name="Clavel T."/>
        </authorList>
    </citation>
    <scope>NUCLEOTIDE SEQUENCE [LARGE SCALE GENOMIC DNA]</scope>
    <source>
        <strain evidence="2 3">RF-GAM-744-WT-7</strain>
    </source>
</reference>
<sequence>MGHTLYVRDIPDKLHDFLKEKAKSEGKSVSTFVRDELEKRRKIQTREVFLMSLKLGGAISGTLDTVALIRENREGR</sequence>
<dbReference type="Proteomes" id="UP000442535">
    <property type="component" value="Unassembled WGS sequence"/>
</dbReference>
<dbReference type="RefSeq" id="WP_154546128.1">
    <property type="nucleotide sequence ID" value="NZ_VUMY01000019.1"/>
</dbReference>
<gene>
    <name evidence="2" type="ORF">FYJ63_09505</name>
</gene>
<dbReference type="SUPFAM" id="SSF47598">
    <property type="entry name" value="Ribbon-helix-helix"/>
    <property type="match status" value="1"/>
</dbReference>
<protein>
    <recommendedName>
        <fullName evidence="1">Antitoxin FitA-like ribbon-helix-helix domain-containing protein</fullName>
    </recommendedName>
</protein>
<keyword evidence="3" id="KW-1185">Reference proteome</keyword>
<feature type="domain" description="Antitoxin FitA-like ribbon-helix-helix" evidence="1">
    <location>
        <begin position="4"/>
        <end position="39"/>
    </location>
</feature>
<dbReference type="InterPro" id="IPR010985">
    <property type="entry name" value="Ribbon_hlx_hlx"/>
</dbReference>
<proteinExistence type="predicted"/>
<comment type="caution">
    <text evidence="2">The sequence shown here is derived from an EMBL/GenBank/DDBJ whole genome shotgun (WGS) entry which is preliminary data.</text>
</comment>
<dbReference type="InterPro" id="IPR053853">
    <property type="entry name" value="FitA-like_RHH"/>
</dbReference>
<evidence type="ECO:0000313" key="2">
    <source>
        <dbReference type="EMBL" id="MST50453.1"/>
    </source>
</evidence>
<dbReference type="Pfam" id="PF22513">
    <property type="entry name" value="FitA-like_RHH"/>
    <property type="match status" value="1"/>
</dbReference>
<dbReference type="AlphaFoldDB" id="A0A7K0K4P9"/>
<accession>A0A7K0K4P9</accession>
<organism evidence="2 3">
    <name type="scientific">Mobiluncus porci</name>
    <dbReference type="NCBI Taxonomy" id="2652278"/>
    <lineage>
        <taxon>Bacteria</taxon>
        <taxon>Bacillati</taxon>
        <taxon>Actinomycetota</taxon>
        <taxon>Actinomycetes</taxon>
        <taxon>Actinomycetales</taxon>
        <taxon>Actinomycetaceae</taxon>
        <taxon>Mobiluncus</taxon>
    </lineage>
</organism>